<keyword evidence="3" id="KW-1185">Reference proteome</keyword>
<proteinExistence type="predicted"/>
<feature type="compositionally biased region" description="Polar residues" evidence="1">
    <location>
        <begin position="35"/>
        <end position="45"/>
    </location>
</feature>
<organism evidence="2 3">
    <name type="scientific">Portunus trituberculatus</name>
    <name type="common">Swimming crab</name>
    <name type="synonym">Neptunus trituberculatus</name>
    <dbReference type="NCBI Taxonomy" id="210409"/>
    <lineage>
        <taxon>Eukaryota</taxon>
        <taxon>Metazoa</taxon>
        <taxon>Ecdysozoa</taxon>
        <taxon>Arthropoda</taxon>
        <taxon>Crustacea</taxon>
        <taxon>Multicrustacea</taxon>
        <taxon>Malacostraca</taxon>
        <taxon>Eumalacostraca</taxon>
        <taxon>Eucarida</taxon>
        <taxon>Decapoda</taxon>
        <taxon>Pleocyemata</taxon>
        <taxon>Brachyura</taxon>
        <taxon>Eubrachyura</taxon>
        <taxon>Portunoidea</taxon>
        <taxon>Portunidae</taxon>
        <taxon>Portuninae</taxon>
        <taxon>Portunus</taxon>
    </lineage>
</organism>
<dbReference type="EMBL" id="VSRR010083242">
    <property type="protein sequence ID" value="MPC90107.1"/>
    <property type="molecule type" value="Genomic_DNA"/>
</dbReference>
<reference evidence="2 3" key="1">
    <citation type="submission" date="2019-05" db="EMBL/GenBank/DDBJ databases">
        <title>Another draft genome of Portunus trituberculatus and its Hox gene families provides insights of decapod evolution.</title>
        <authorList>
            <person name="Jeong J.-H."/>
            <person name="Song I."/>
            <person name="Kim S."/>
            <person name="Choi T."/>
            <person name="Kim D."/>
            <person name="Ryu S."/>
            <person name="Kim W."/>
        </authorList>
    </citation>
    <scope>NUCLEOTIDE SEQUENCE [LARGE SCALE GENOMIC DNA]</scope>
    <source>
        <tissue evidence="2">Muscle</tissue>
    </source>
</reference>
<dbReference type="AlphaFoldDB" id="A0A5B7J9H3"/>
<gene>
    <name evidence="2" type="ORF">E2C01_085075</name>
</gene>
<comment type="caution">
    <text evidence="2">The sequence shown here is derived from an EMBL/GenBank/DDBJ whole genome shotgun (WGS) entry which is preliminary data.</text>
</comment>
<protein>
    <submittedName>
        <fullName evidence="2">Uncharacterized protein</fullName>
    </submittedName>
</protein>
<feature type="region of interest" description="Disordered" evidence="1">
    <location>
        <begin position="1"/>
        <end position="45"/>
    </location>
</feature>
<sequence length="45" mass="4933">MKPRLATPSKKGTRPAPQSQAPQCLSPPPWDTRGACSNTHSEMER</sequence>
<accession>A0A5B7J9H3</accession>
<evidence type="ECO:0000313" key="3">
    <source>
        <dbReference type="Proteomes" id="UP000324222"/>
    </source>
</evidence>
<name>A0A5B7J9H3_PORTR</name>
<dbReference type="Proteomes" id="UP000324222">
    <property type="component" value="Unassembled WGS sequence"/>
</dbReference>
<evidence type="ECO:0000313" key="2">
    <source>
        <dbReference type="EMBL" id="MPC90107.1"/>
    </source>
</evidence>
<evidence type="ECO:0000256" key="1">
    <source>
        <dbReference type="SAM" id="MobiDB-lite"/>
    </source>
</evidence>